<dbReference type="InterPro" id="IPR050266">
    <property type="entry name" value="AB_hydrolase_sf"/>
</dbReference>
<keyword evidence="2" id="KW-0378">Hydrolase</keyword>
<comment type="caution">
    <text evidence="2">The sequence shown here is derived from an EMBL/GenBank/DDBJ whole genome shotgun (WGS) entry which is preliminary data.</text>
</comment>
<evidence type="ECO:0000313" key="3">
    <source>
        <dbReference type="Proteomes" id="UP000551616"/>
    </source>
</evidence>
<organism evidence="2 3">
    <name type="scientific">Bremerella alba</name>
    <dbReference type="NCBI Taxonomy" id="980252"/>
    <lineage>
        <taxon>Bacteria</taxon>
        <taxon>Pseudomonadati</taxon>
        <taxon>Planctomycetota</taxon>
        <taxon>Planctomycetia</taxon>
        <taxon>Pirellulales</taxon>
        <taxon>Pirellulaceae</taxon>
        <taxon>Bremerella</taxon>
    </lineage>
</organism>
<dbReference type="InterPro" id="IPR000073">
    <property type="entry name" value="AB_hydrolase_1"/>
</dbReference>
<dbReference type="Pfam" id="PF12697">
    <property type="entry name" value="Abhydrolase_6"/>
    <property type="match status" value="1"/>
</dbReference>
<dbReference type="AlphaFoldDB" id="A0A7V8V8R1"/>
<evidence type="ECO:0000313" key="2">
    <source>
        <dbReference type="EMBL" id="MBA2116769.1"/>
    </source>
</evidence>
<proteinExistence type="predicted"/>
<dbReference type="GO" id="GO:0106435">
    <property type="term" value="F:carboxylesterase activity"/>
    <property type="evidence" value="ECO:0007669"/>
    <property type="project" value="UniProtKB-EC"/>
</dbReference>
<dbReference type="Gene3D" id="3.40.50.1820">
    <property type="entry name" value="alpha/beta hydrolase"/>
    <property type="match status" value="1"/>
</dbReference>
<dbReference type="PANTHER" id="PTHR43798">
    <property type="entry name" value="MONOACYLGLYCEROL LIPASE"/>
    <property type="match status" value="1"/>
</dbReference>
<dbReference type="GO" id="GO:0016020">
    <property type="term" value="C:membrane"/>
    <property type="evidence" value="ECO:0007669"/>
    <property type="project" value="TreeGrafter"/>
</dbReference>
<name>A0A7V8V8R1_9BACT</name>
<dbReference type="EC" id="3.1.1.1" evidence="2"/>
<protein>
    <submittedName>
        <fullName evidence="2">Putative carboxylesterase nap</fullName>
        <ecNumber evidence="2">3.1.1.1</ecNumber>
    </submittedName>
</protein>
<reference evidence="2 3" key="1">
    <citation type="submission" date="2020-05" db="EMBL/GenBank/DDBJ databases">
        <title>Bremerella alba sp. nov., a novel planctomycete isolated from the surface of the macroalga Fucus spiralis.</title>
        <authorList>
            <person name="Godinho O."/>
            <person name="Botelho R."/>
            <person name="Albuquerque L."/>
            <person name="Wiegand S."/>
            <person name="Da Costa M.S."/>
            <person name="Lobo-Da-Cunha A."/>
            <person name="Jogler C."/>
            <person name="Lage O.M."/>
        </authorList>
    </citation>
    <scope>NUCLEOTIDE SEQUENCE [LARGE SCALE GENOMIC DNA]</scope>
    <source>
        <strain evidence="2 3">FF15</strain>
    </source>
</reference>
<gene>
    <name evidence="2" type="primary">nap</name>
    <name evidence="2" type="ORF">HOV93_39610</name>
</gene>
<evidence type="ECO:0000259" key="1">
    <source>
        <dbReference type="Pfam" id="PF12697"/>
    </source>
</evidence>
<dbReference type="PANTHER" id="PTHR43798:SF24">
    <property type="entry name" value="CIS-3-ALKYL-4-ALKYLOXETAN-2-ONE DECARBOXYLASE"/>
    <property type="match status" value="1"/>
</dbReference>
<dbReference type="RefSeq" id="WP_207398164.1">
    <property type="nucleotide sequence ID" value="NZ_JABRWO010000011.1"/>
</dbReference>
<feature type="domain" description="AB hydrolase-1" evidence="1">
    <location>
        <begin position="55"/>
        <end position="275"/>
    </location>
</feature>
<dbReference type="PRINTS" id="PR00111">
    <property type="entry name" value="ABHYDROLASE"/>
</dbReference>
<dbReference type="EMBL" id="JABRWO010000011">
    <property type="protein sequence ID" value="MBA2116769.1"/>
    <property type="molecule type" value="Genomic_DNA"/>
</dbReference>
<sequence>MKSCLFKTEAGRDRLDQWYERFLAKTVPPVDSVFVPTRHGENHVLVAGPEDGQPLVVLHAMRTGASFILAELGPLLTQYRVYAPDLPGHSVRGLDMRLPLTDDSSADWAADVMDGLCLDSAHLLGVSWGGYIARATASQRPERVKHLALLVPAGIANGSHLTGLMKMAWPMIRYQFSPNDANLRRLLSPLVSTWDDDWGNFIGCAIRDLKMDPRIPPIATDEKLKNLPMPVLAIVGEEDISFPGKLIEQRLRTLLPTAEIDVLPDCKHCPPTTPEFRQWLGERLTKFFV</sequence>
<dbReference type="SUPFAM" id="SSF53474">
    <property type="entry name" value="alpha/beta-Hydrolases"/>
    <property type="match status" value="1"/>
</dbReference>
<dbReference type="InterPro" id="IPR029058">
    <property type="entry name" value="AB_hydrolase_fold"/>
</dbReference>
<dbReference type="Proteomes" id="UP000551616">
    <property type="component" value="Unassembled WGS sequence"/>
</dbReference>
<keyword evidence="3" id="KW-1185">Reference proteome</keyword>
<accession>A0A7V8V8R1</accession>